<evidence type="ECO:0000256" key="2">
    <source>
        <dbReference type="ARBA" id="ARBA00022723"/>
    </source>
</evidence>
<evidence type="ECO:0000256" key="3">
    <source>
        <dbReference type="ARBA" id="ARBA00022771"/>
    </source>
</evidence>
<keyword evidence="9" id="KW-1185">Reference proteome</keyword>
<organism evidence="8 9">
    <name type="scientific">Scyliorhinus torazame</name>
    <name type="common">Cloudy catshark</name>
    <name type="synonym">Catulus torazame</name>
    <dbReference type="NCBI Taxonomy" id="75743"/>
    <lineage>
        <taxon>Eukaryota</taxon>
        <taxon>Metazoa</taxon>
        <taxon>Chordata</taxon>
        <taxon>Craniata</taxon>
        <taxon>Vertebrata</taxon>
        <taxon>Chondrichthyes</taxon>
        <taxon>Elasmobranchii</taxon>
        <taxon>Galeomorphii</taxon>
        <taxon>Galeoidea</taxon>
        <taxon>Carcharhiniformes</taxon>
        <taxon>Scyliorhinidae</taxon>
        <taxon>Scyliorhinus</taxon>
    </lineage>
</organism>
<comment type="pathway">
    <text evidence="1">Protein modification; protein ubiquitination.</text>
</comment>
<dbReference type="GO" id="GO:0045835">
    <property type="term" value="P:negative regulation of meiotic nuclear division"/>
    <property type="evidence" value="ECO:0007669"/>
    <property type="project" value="InterPro"/>
</dbReference>
<keyword evidence="2" id="KW-0479">Metal-binding</keyword>
<dbReference type="GO" id="GO:0005634">
    <property type="term" value="C:nucleus"/>
    <property type="evidence" value="ECO:0007669"/>
    <property type="project" value="TreeGrafter"/>
</dbReference>
<evidence type="ECO:0000256" key="6">
    <source>
        <dbReference type="SAM" id="MobiDB-lite"/>
    </source>
</evidence>
<sequence>MRGRSCGSYLTISRNCTVRGAGDSERLDTCPRKMGSLLGDLDSPHRHHQSESADCRITSSAVGELVGTVPAKENPDRKPPGCSCACPDCNPALCQDSGYLSLLSQPSLLIDEEGHLDPDSDRQARSSAEGRGCTGGQPCKCTLGKGMEDPTSIARVHCVTANPRLENKPVNPPAGLKGLPALQAGWTACQVVDHEKDQLKETLQEQDCNVKNLIGRKMGLEHVNICKELLDRGVLEPLKIIQGFLPPTDLLICAKVSKTWRRIIFDNKTRRQLLKEASHLQKWSADNVAGDRTIRRYTVSRGALSSVQRVGVNSPQKSSLQTFSPVKLNPNSRNWIRNQRIVKTLKWDETLKTCPQCNSAARFMPHEQRAVCSNWSCSYDYCSLCFHTFHGSKDCACRHFRKRSQLQPQAGSKKSKRNLKRL</sequence>
<evidence type="ECO:0000256" key="4">
    <source>
        <dbReference type="ARBA" id="ARBA00022786"/>
    </source>
</evidence>
<dbReference type="PANTHER" id="PTHR15493">
    <property type="entry name" value="F-BOX ONLY PROTEIN 5 AND 43"/>
    <property type="match status" value="1"/>
</dbReference>
<feature type="domain" description="ZBR-type" evidence="7">
    <location>
        <begin position="350"/>
        <end position="398"/>
    </location>
</feature>
<dbReference type="InterPro" id="IPR044064">
    <property type="entry name" value="ZF_ZBR"/>
</dbReference>
<reference evidence="8 9" key="1">
    <citation type="journal article" date="2018" name="Nat. Ecol. Evol.">
        <title>Shark genomes provide insights into elasmobranch evolution and the origin of vertebrates.</title>
        <authorList>
            <person name="Hara Y"/>
            <person name="Yamaguchi K"/>
            <person name="Onimaru K"/>
            <person name="Kadota M"/>
            <person name="Koyanagi M"/>
            <person name="Keeley SD"/>
            <person name="Tatsumi K"/>
            <person name="Tanaka K"/>
            <person name="Motone F"/>
            <person name="Kageyama Y"/>
            <person name="Nozu R"/>
            <person name="Adachi N"/>
            <person name="Nishimura O"/>
            <person name="Nakagawa R"/>
            <person name="Tanegashima C"/>
            <person name="Kiyatake I"/>
            <person name="Matsumoto R"/>
            <person name="Murakumo K"/>
            <person name="Nishida K"/>
            <person name="Terakita A"/>
            <person name="Kuratani S"/>
            <person name="Sato K"/>
            <person name="Hyodo S Kuraku.S."/>
        </authorList>
    </citation>
    <scope>NUCLEOTIDE SEQUENCE [LARGE SCALE GENOMIC DNA]</scope>
</reference>
<dbReference type="AlphaFoldDB" id="A0A401PT25"/>
<dbReference type="SUPFAM" id="SSF81383">
    <property type="entry name" value="F-box domain"/>
    <property type="match status" value="1"/>
</dbReference>
<feature type="compositionally biased region" description="Basic and acidic residues" evidence="6">
    <location>
        <begin position="112"/>
        <end position="124"/>
    </location>
</feature>
<dbReference type="Proteomes" id="UP000288216">
    <property type="component" value="Unassembled WGS sequence"/>
</dbReference>
<dbReference type="Gene3D" id="1.20.1280.50">
    <property type="match status" value="1"/>
</dbReference>
<dbReference type="EMBL" id="BFAA01013925">
    <property type="protein sequence ID" value="GCB76280.1"/>
    <property type="molecule type" value="Genomic_DNA"/>
</dbReference>
<dbReference type="OrthoDB" id="9984940at2759"/>
<dbReference type="Gene3D" id="2.20.25.20">
    <property type="match status" value="1"/>
</dbReference>
<dbReference type="PROSITE" id="PS51872">
    <property type="entry name" value="ZF_ZBR"/>
    <property type="match status" value="1"/>
</dbReference>
<proteinExistence type="predicted"/>
<dbReference type="GO" id="GO:0007088">
    <property type="term" value="P:regulation of mitotic nuclear division"/>
    <property type="evidence" value="ECO:0007669"/>
    <property type="project" value="InterPro"/>
</dbReference>
<keyword evidence="5" id="KW-0862">Zinc</keyword>
<dbReference type="CDD" id="cd20348">
    <property type="entry name" value="BRcat_RBR_EMI"/>
    <property type="match status" value="1"/>
</dbReference>
<evidence type="ECO:0000313" key="9">
    <source>
        <dbReference type="Proteomes" id="UP000288216"/>
    </source>
</evidence>
<name>A0A401PT25_SCYTO</name>
<dbReference type="Pfam" id="PF12937">
    <property type="entry name" value="F-box-like"/>
    <property type="match status" value="1"/>
</dbReference>
<dbReference type="GO" id="GO:0016567">
    <property type="term" value="P:protein ubiquitination"/>
    <property type="evidence" value="ECO:0007669"/>
    <property type="project" value="UniProtKB-UniPathway"/>
</dbReference>
<dbReference type="InterPro" id="IPR047147">
    <property type="entry name" value="FBX5_43"/>
</dbReference>
<dbReference type="PANTHER" id="PTHR15493:SF9">
    <property type="entry name" value="GH14043P"/>
    <property type="match status" value="1"/>
</dbReference>
<dbReference type="InterPro" id="IPR001810">
    <property type="entry name" value="F-box_dom"/>
</dbReference>
<keyword evidence="4" id="KW-0833">Ubl conjugation pathway</keyword>
<comment type="caution">
    <text evidence="8">The sequence shown here is derived from an EMBL/GenBank/DDBJ whole genome shotgun (WGS) entry which is preliminary data.</text>
</comment>
<protein>
    <recommendedName>
        <fullName evidence="7">ZBR-type domain-containing protein</fullName>
    </recommendedName>
</protein>
<dbReference type="GO" id="GO:0008270">
    <property type="term" value="F:zinc ion binding"/>
    <property type="evidence" value="ECO:0007669"/>
    <property type="project" value="UniProtKB-KW"/>
</dbReference>
<evidence type="ECO:0000256" key="1">
    <source>
        <dbReference type="ARBA" id="ARBA00004906"/>
    </source>
</evidence>
<keyword evidence="3" id="KW-0863">Zinc-finger</keyword>
<evidence type="ECO:0000313" key="8">
    <source>
        <dbReference type="EMBL" id="GCB76280.1"/>
    </source>
</evidence>
<feature type="region of interest" description="Disordered" evidence="6">
    <location>
        <begin position="112"/>
        <end position="134"/>
    </location>
</feature>
<dbReference type="STRING" id="75743.A0A401PT25"/>
<evidence type="ECO:0000259" key="7">
    <source>
        <dbReference type="PROSITE" id="PS51872"/>
    </source>
</evidence>
<evidence type="ECO:0000256" key="5">
    <source>
        <dbReference type="ARBA" id="ARBA00022833"/>
    </source>
</evidence>
<gene>
    <name evidence="8" type="ORF">scyTo_0019118</name>
</gene>
<accession>A0A401PT25</accession>
<dbReference type="UniPathway" id="UPA00143"/>
<dbReference type="InterPro" id="IPR036047">
    <property type="entry name" value="F-box-like_dom_sf"/>
</dbReference>